<dbReference type="PANTHER" id="PTHR30041">
    <property type="entry name" value="ARSENATE REDUCTASE"/>
    <property type="match status" value="1"/>
</dbReference>
<dbReference type="Proteomes" id="UP000019760">
    <property type="component" value="Unassembled WGS sequence"/>
</dbReference>
<dbReference type="CDD" id="cd03034">
    <property type="entry name" value="ArsC_ArsC"/>
    <property type="match status" value="1"/>
</dbReference>
<dbReference type="InterPro" id="IPR023485">
    <property type="entry name" value="Ptyr_pPase"/>
</dbReference>
<evidence type="ECO:0000256" key="2">
    <source>
        <dbReference type="ARBA" id="ARBA00022849"/>
    </source>
</evidence>
<comment type="similarity">
    <text evidence="1 6">Belongs to the ArsC family.</text>
</comment>
<evidence type="ECO:0000256" key="6">
    <source>
        <dbReference type="PROSITE-ProRule" id="PRU01282"/>
    </source>
</evidence>
<name>A0A023D8G6_ACIMT</name>
<sequence length="305" mass="33031">MTDRVFNVLFLCTGNSARSILAESILRKDGAGHFRVFSAGSHPKGQVNPLALKVLASFDYPTEGLRSKPWDEFAVANAPVMDFVFTVCDDAAGEVCPVWPGKPITAHWGIPDPSNVSGTDADRERAFVSAFKGLKNRISLLVALPLAKLETASLVTKLRDIGTEPTGVTIYHNPNCGTSRNTLALIRNAGIEPTIIEYLKTPPSRAELVSLITRMGISVRDLLRRKGTPYDELGLDNPALSDDDLIDAMMAHPILINRPIVVTPLGAALCRPSEAVLDILPNPQRGAFVKEDGEKIVDESGKRIV</sequence>
<evidence type="ECO:0000256" key="4">
    <source>
        <dbReference type="ARBA" id="ARBA00038969"/>
    </source>
</evidence>
<proteinExistence type="inferred from homology"/>
<dbReference type="Gene3D" id="3.40.30.10">
    <property type="entry name" value="Glutaredoxin"/>
    <property type="match status" value="1"/>
</dbReference>
<dbReference type="GO" id="GO:0008794">
    <property type="term" value="F:arsenate reductase (glutaredoxin) activity"/>
    <property type="evidence" value="ECO:0007669"/>
    <property type="project" value="UniProtKB-EC"/>
</dbReference>
<dbReference type="GO" id="GO:0046685">
    <property type="term" value="P:response to arsenic-containing substance"/>
    <property type="evidence" value="ECO:0007669"/>
    <property type="project" value="UniProtKB-KW"/>
</dbReference>
<dbReference type="CDD" id="cd16345">
    <property type="entry name" value="LMWP_ArsC"/>
    <property type="match status" value="1"/>
</dbReference>
<reference evidence="8 9" key="2">
    <citation type="journal article" date="2014" name="FEMS Microbiol. Lett.">
        <title>Draft genomic DNA sequence of the facultatively methylotrophic bacterium Acidomonas methanolica type strain MB58.</title>
        <authorList>
            <person name="Higashiura N."/>
            <person name="Hadano H."/>
            <person name="Hirakawa H."/>
            <person name="Matsutani M."/>
            <person name="Takabe S."/>
            <person name="Matsushita K."/>
            <person name="Azuma Y."/>
        </authorList>
    </citation>
    <scope>NUCLEOTIDE SEQUENCE [LARGE SCALE GENOMIC DNA]</scope>
    <source>
        <strain evidence="8 9">MB58</strain>
    </source>
</reference>
<dbReference type="AlphaFoldDB" id="A0A023D8G6"/>
<dbReference type="InterPro" id="IPR036196">
    <property type="entry name" value="Ptyr_pPase_sf"/>
</dbReference>
<organism evidence="8 9">
    <name type="scientific">Acidomonas methanolica NBRC 104435</name>
    <dbReference type="NCBI Taxonomy" id="1231351"/>
    <lineage>
        <taxon>Bacteria</taxon>
        <taxon>Pseudomonadati</taxon>
        <taxon>Pseudomonadota</taxon>
        <taxon>Alphaproteobacteria</taxon>
        <taxon>Acetobacterales</taxon>
        <taxon>Acetobacteraceae</taxon>
        <taxon>Acidomonas</taxon>
    </lineage>
</organism>
<gene>
    <name evidence="8" type="ORF">Amme_103_003</name>
</gene>
<dbReference type="SUPFAM" id="SSF52833">
    <property type="entry name" value="Thioredoxin-like"/>
    <property type="match status" value="1"/>
</dbReference>
<dbReference type="SMART" id="SM00226">
    <property type="entry name" value="LMWPc"/>
    <property type="match status" value="1"/>
</dbReference>
<dbReference type="InterPro" id="IPR036249">
    <property type="entry name" value="Thioredoxin-like_sf"/>
</dbReference>
<dbReference type="OrthoDB" id="9793058at2"/>
<dbReference type="SUPFAM" id="SSF52788">
    <property type="entry name" value="Phosphotyrosine protein phosphatases I"/>
    <property type="match status" value="1"/>
</dbReference>
<keyword evidence="2" id="KW-0059">Arsenical resistance</keyword>
<dbReference type="EC" id="1.20.4.1" evidence="4"/>
<dbReference type="InterPro" id="IPR006660">
    <property type="entry name" value="Arsenate_reductase-like"/>
</dbReference>
<dbReference type="Pfam" id="PF03960">
    <property type="entry name" value="ArsC"/>
    <property type="match status" value="1"/>
</dbReference>
<evidence type="ECO:0000256" key="3">
    <source>
        <dbReference type="ARBA" id="ARBA00023002"/>
    </source>
</evidence>
<dbReference type="Pfam" id="PF01451">
    <property type="entry name" value="LMWPc"/>
    <property type="match status" value="1"/>
</dbReference>
<evidence type="ECO:0000313" key="8">
    <source>
        <dbReference type="EMBL" id="GAJ30091.1"/>
    </source>
</evidence>
<accession>A0A023D8G6</accession>
<comment type="caution">
    <text evidence="8">The sequence shown here is derived from an EMBL/GenBank/DDBJ whole genome shotgun (WGS) entry which is preliminary data.</text>
</comment>
<dbReference type="NCBIfam" id="TIGR00014">
    <property type="entry name" value="arsC"/>
    <property type="match status" value="1"/>
</dbReference>
<dbReference type="InterPro" id="IPR006659">
    <property type="entry name" value="Arsenate_reductase"/>
</dbReference>
<evidence type="ECO:0000256" key="1">
    <source>
        <dbReference type="ARBA" id="ARBA00007198"/>
    </source>
</evidence>
<dbReference type="Gene3D" id="3.40.50.2300">
    <property type="match status" value="1"/>
</dbReference>
<dbReference type="EMBL" id="BAND01000102">
    <property type="protein sequence ID" value="GAJ30091.1"/>
    <property type="molecule type" value="Genomic_DNA"/>
</dbReference>
<reference evidence="9" key="1">
    <citation type="journal article" date="2014" name="FEMS Microbiol. Lett.">
        <title>Draft Genomic DNA Sequence of the Facultatively Methylotrophic Bacterium Acidomonas methanolica type strain MB58.</title>
        <authorList>
            <person name="Higashiura N."/>
            <person name="Hadano H."/>
            <person name="Hirakawa H."/>
            <person name="Matsutani M."/>
            <person name="Takabe S."/>
            <person name="Matsushita K."/>
            <person name="Azuma Y."/>
        </authorList>
    </citation>
    <scope>NUCLEOTIDE SEQUENCE [LARGE SCALE GENOMIC DNA]</scope>
    <source>
        <strain evidence="9">MB58</strain>
    </source>
</reference>
<dbReference type="PROSITE" id="PS51353">
    <property type="entry name" value="ARSC"/>
    <property type="match status" value="1"/>
</dbReference>
<dbReference type="PANTHER" id="PTHR30041:SF5">
    <property type="entry name" value="ARSENATE REDUCTASE-RELATED"/>
    <property type="match status" value="1"/>
</dbReference>
<keyword evidence="3" id="KW-0560">Oxidoreductase</keyword>
<evidence type="ECO:0000313" key="9">
    <source>
        <dbReference type="Proteomes" id="UP000019760"/>
    </source>
</evidence>
<evidence type="ECO:0000256" key="5">
    <source>
        <dbReference type="ARBA" id="ARBA00039879"/>
    </source>
</evidence>
<keyword evidence="9" id="KW-1185">Reference proteome</keyword>
<evidence type="ECO:0000259" key="7">
    <source>
        <dbReference type="SMART" id="SM00226"/>
    </source>
</evidence>
<protein>
    <recommendedName>
        <fullName evidence="5">Arsenate reductase</fullName>
        <ecNumber evidence="4">1.20.4.1</ecNumber>
    </recommendedName>
</protein>
<feature type="domain" description="Phosphotyrosine protein phosphatase I" evidence="7">
    <location>
        <begin position="6"/>
        <end position="144"/>
    </location>
</feature>